<dbReference type="Proteomes" id="UP000245168">
    <property type="component" value="Unassembled WGS sequence"/>
</dbReference>
<dbReference type="EMBL" id="QEXV01000001">
    <property type="protein sequence ID" value="PWE18536.1"/>
    <property type="molecule type" value="Genomic_DNA"/>
</dbReference>
<keyword evidence="2" id="KW-0472">Membrane</keyword>
<dbReference type="AlphaFoldDB" id="A0A2U2BWY9"/>
<keyword evidence="4" id="KW-1185">Reference proteome</keyword>
<organism evidence="3 4">
    <name type="scientific">Marinicauda salina</name>
    <dbReference type="NCBI Taxonomy" id="2135793"/>
    <lineage>
        <taxon>Bacteria</taxon>
        <taxon>Pseudomonadati</taxon>
        <taxon>Pseudomonadota</taxon>
        <taxon>Alphaproteobacteria</taxon>
        <taxon>Maricaulales</taxon>
        <taxon>Maricaulaceae</taxon>
        <taxon>Marinicauda</taxon>
    </lineage>
</organism>
<dbReference type="RefSeq" id="WP_109251811.1">
    <property type="nucleotide sequence ID" value="NZ_QEXV01000001.1"/>
</dbReference>
<comment type="caution">
    <text evidence="3">The sequence shown here is derived from an EMBL/GenBank/DDBJ whole genome shotgun (WGS) entry which is preliminary data.</text>
</comment>
<protein>
    <submittedName>
        <fullName evidence="3">Uncharacterized protein</fullName>
    </submittedName>
</protein>
<proteinExistence type="predicted"/>
<keyword evidence="2" id="KW-0812">Transmembrane</keyword>
<evidence type="ECO:0000313" key="4">
    <source>
        <dbReference type="Proteomes" id="UP000245168"/>
    </source>
</evidence>
<name>A0A2U2BWY9_9PROT</name>
<keyword evidence="2" id="KW-1133">Transmembrane helix</keyword>
<reference evidence="4" key="1">
    <citation type="submission" date="2018-05" db="EMBL/GenBank/DDBJ databases">
        <authorList>
            <person name="Liu B.-T."/>
        </authorList>
    </citation>
    <scope>NUCLEOTIDE SEQUENCE [LARGE SCALE GENOMIC DNA]</scope>
    <source>
        <strain evidence="4">WD6-1</strain>
    </source>
</reference>
<sequence length="103" mass="11375">MSIAIDQGQERAPARERGDRGRATSARRWFSRRTIRAAERFRDIAWTTLATRGAAALTIVAIARAVPAEAFSPFALIAGLVWLAMVGRVALIKTADALTRRRR</sequence>
<gene>
    <name evidence="3" type="ORF">DDZ18_02720</name>
</gene>
<feature type="compositionally biased region" description="Basic and acidic residues" evidence="1">
    <location>
        <begin position="8"/>
        <end position="22"/>
    </location>
</feature>
<dbReference type="OrthoDB" id="7630821at2"/>
<evidence type="ECO:0000256" key="1">
    <source>
        <dbReference type="SAM" id="MobiDB-lite"/>
    </source>
</evidence>
<feature type="transmembrane region" description="Helical" evidence="2">
    <location>
        <begin position="71"/>
        <end position="92"/>
    </location>
</feature>
<evidence type="ECO:0000256" key="2">
    <source>
        <dbReference type="SAM" id="Phobius"/>
    </source>
</evidence>
<feature type="region of interest" description="Disordered" evidence="1">
    <location>
        <begin position="1"/>
        <end position="26"/>
    </location>
</feature>
<accession>A0A2U2BWY9</accession>
<feature type="transmembrane region" description="Helical" evidence="2">
    <location>
        <begin position="44"/>
        <end position="65"/>
    </location>
</feature>
<evidence type="ECO:0000313" key="3">
    <source>
        <dbReference type="EMBL" id="PWE18536.1"/>
    </source>
</evidence>